<dbReference type="AlphaFoldDB" id="A0A3A8ATB1"/>
<dbReference type="EMBL" id="RAPE01000003">
    <property type="protein sequence ID" value="RKF13830.1"/>
    <property type="molecule type" value="Genomic_DNA"/>
</dbReference>
<dbReference type="Proteomes" id="UP000281128">
    <property type="component" value="Unassembled WGS sequence"/>
</dbReference>
<evidence type="ECO:0000313" key="2">
    <source>
        <dbReference type="Proteomes" id="UP000281128"/>
    </source>
</evidence>
<organism evidence="1 2">
    <name type="scientific">Roseovarius spongiae</name>
    <dbReference type="NCBI Taxonomy" id="2320272"/>
    <lineage>
        <taxon>Bacteria</taxon>
        <taxon>Pseudomonadati</taxon>
        <taxon>Pseudomonadota</taxon>
        <taxon>Alphaproteobacteria</taxon>
        <taxon>Rhodobacterales</taxon>
        <taxon>Roseobacteraceae</taxon>
        <taxon>Roseovarius</taxon>
    </lineage>
</organism>
<comment type="caution">
    <text evidence="1">The sequence shown here is derived from an EMBL/GenBank/DDBJ whole genome shotgun (WGS) entry which is preliminary data.</text>
</comment>
<accession>A0A3A8ATB1</accession>
<protein>
    <submittedName>
        <fullName evidence="1">Uncharacterized protein</fullName>
    </submittedName>
</protein>
<dbReference type="RefSeq" id="WP_121167069.1">
    <property type="nucleotide sequence ID" value="NZ_RAPE01000003.1"/>
</dbReference>
<evidence type="ECO:0000313" key="1">
    <source>
        <dbReference type="EMBL" id="RKF13830.1"/>
    </source>
</evidence>
<dbReference type="OrthoDB" id="8479293at2"/>
<keyword evidence="2" id="KW-1185">Reference proteome</keyword>
<proteinExistence type="predicted"/>
<reference evidence="1 2" key="1">
    <citation type="submission" date="2018-09" db="EMBL/GenBank/DDBJ databases">
        <title>Roseovarius spongiae sp. nov., isolated from a marine sponge.</title>
        <authorList>
            <person name="Zhuang L."/>
            <person name="Luo L."/>
        </authorList>
    </citation>
    <scope>NUCLEOTIDE SEQUENCE [LARGE SCALE GENOMIC DNA]</scope>
    <source>
        <strain evidence="1 2">HN-E21</strain>
    </source>
</reference>
<gene>
    <name evidence="1" type="ORF">D6850_11555</name>
</gene>
<sequence>MTMSFATDITTLESLRRAKTEFHNNLCRASTDSDPGLLQTLRSENVFVLTEFLFLLRAFDLIAHPARLERYILTHNDQLQDLIDGPERRRLMGLEVPRLKRGMFSMIQIHKAKANLLSDTPGLDQADIQRLTIMLFSPETGRRVIENMERAGFLSRIATPYYSKIVQSHGVAEDCFARYLAQVRADVPPDDAPQEEIEE</sequence>
<name>A0A3A8ATB1_9RHOB</name>